<dbReference type="STRING" id="291331.XOO1143"/>
<dbReference type="AlphaFoldDB" id="Q5H3S4"/>
<keyword evidence="6" id="KW-0548">Nucleotidyltransferase</keyword>
<dbReference type="EC" id="2.7.7.56" evidence="6"/>
<dbReference type="GO" id="GO:0009022">
    <property type="term" value="F:tRNA nucleotidyltransferase activity"/>
    <property type="evidence" value="ECO:0007669"/>
    <property type="project" value="UniProtKB-UniRule"/>
</dbReference>
<evidence type="ECO:0000259" key="8">
    <source>
        <dbReference type="Pfam" id="PF01138"/>
    </source>
</evidence>
<evidence type="ECO:0000256" key="6">
    <source>
        <dbReference type="HAMAP-Rule" id="MF_00564"/>
    </source>
</evidence>
<protein>
    <recommendedName>
        <fullName evidence="6">Ribonuclease PH</fullName>
        <shortName evidence="6">RNase PH</shortName>
        <ecNumber evidence="6">2.7.7.56</ecNumber>
    </recommendedName>
    <alternativeName>
        <fullName evidence="6">tRNA nucleotidyltransferase</fullName>
    </alternativeName>
</protein>
<feature type="binding site" evidence="6">
    <location>
        <begin position="191"/>
        <end position="193"/>
    </location>
    <ligand>
        <name>phosphate</name>
        <dbReference type="ChEBI" id="CHEBI:43474"/>
        <note>substrate</note>
    </ligand>
</feature>
<keyword evidence="4 6" id="KW-0819">tRNA processing</keyword>
<evidence type="ECO:0000256" key="5">
    <source>
        <dbReference type="ARBA" id="ARBA00022884"/>
    </source>
</evidence>
<name>Q5H3S4_XANOR</name>
<dbReference type="HAMAP" id="MF_00564">
    <property type="entry name" value="RNase_PH"/>
    <property type="match status" value="1"/>
</dbReference>
<dbReference type="SUPFAM" id="SSF54211">
    <property type="entry name" value="Ribosomal protein S5 domain 2-like"/>
    <property type="match status" value="1"/>
</dbReference>
<keyword evidence="2 6" id="KW-0698">rRNA processing</keyword>
<accession>Q5H3S4</accession>
<dbReference type="GO" id="GO:0016075">
    <property type="term" value="P:rRNA catabolic process"/>
    <property type="evidence" value="ECO:0007669"/>
    <property type="project" value="UniProtKB-UniRule"/>
</dbReference>
<keyword evidence="3 6" id="KW-0820">tRNA-binding</keyword>
<dbReference type="CDD" id="cd11362">
    <property type="entry name" value="RNase_PH_bact"/>
    <property type="match status" value="1"/>
</dbReference>
<dbReference type="Proteomes" id="UP000006735">
    <property type="component" value="Chromosome"/>
</dbReference>
<keyword evidence="6" id="KW-0808">Transferase</keyword>
<feature type="binding site" evidence="6">
    <location>
        <position position="153"/>
    </location>
    <ligand>
        <name>phosphate</name>
        <dbReference type="ChEBI" id="CHEBI:43474"/>
        <note>substrate</note>
    </ligand>
</feature>
<keyword evidence="5" id="KW-0694">RNA-binding</keyword>
<dbReference type="GO" id="GO:0031125">
    <property type="term" value="P:rRNA 3'-end processing"/>
    <property type="evidence" value="ECO:0007669"/>
    <property type="project" value="UniProtKB-ARBA"/>
</dbReference>
<dbReference type="InterPro" id="IPR050080">
    <property type="entry name" value="RNase_PH"/>
</dbReference>
<evidence type="ECO:0000313" key="11">
    <source>
        <dbReference type="Proteomes" id="UP000006735"/>
    </source>
</evidence>
<dbReference type="InterPro" id="IPR002381">
    <property type="entry name" value="RNase_PH_bac-type"/>
</dbReference>
<dbReference type="SUPFAM" id="SSF55666">
    <property type="entry name" value="Ribonuclease PH domain 2-like"/>
    <property type="match status" value="1"/>
</dbReference>
<keyword evidence="11" id="KW-1185">Reference proteome</keyword>
<comment type="similarity">
    <text evidence="1 6">Belongs to the RNase PH family.</text>
</comment>
<dbReference type="InterPro" id="IPR015847">
    <property type="entry name" value="ExoRNase_PH_dom2"/>
</dbReference>
<dbReference type="FunFam" id="3.30.230.70:FF:000003">
    <property type="entry name" value="Ribonuclease PH"/>
    <property type="match status" value="1"/>
</dbReference>
<dbReference type="KEGG" id="xoo:XOO1143"/>
<organism evidence="10 11">
    <name type="scientific">Xanthomonas oryzae pv. oryzae (strain KACC10331 / KXO85)</name>
    <dbReference type="NCBI Taxonomy" id="291331"/>
    <lineage>
        <taxon>Bacteria</taxon>
        <taxon>Pseudomonadati</taxon>
        <taxon>Pseudomonadota</taxon>
        <taxon>Gammaproteobacteria</taxon>
        <taxon>Lysobacterales</taxon>
        <taxon>Lysobacteraceae</taxon>
        <taxon>Xanthomonas</taxon>
    </lineage>
</organism>
<dbReference type="InterPro" id="IPR001247">
    <property type="entry name" value="ExoRNase_PH_dom1"/>
</dbReference>
<gene>
    <name evidence="6 10" type="primary">rph</name>
    <name evidence="10" type="ordered locus">XOO1143</name>
</gene>
<dbReference type="InterPro" id="IPR020568">
    <property type="entry name" value="Ribosomal_Su5_D2-typ_SF"/>
</dbReference>
<dbReference type="InterPro" id="IPR018336">
    <property type="entry name" value="RNase_PH_CS"/>
</dbReference>
<evidence type="ECO:0000256" key="3">
    <source>
        <dbReference type="ARBA" id="ARBA00022555"/>
    </source>
</evidence>
<dbReference type="Gene3D" id="3.30.230.70">
    <property type="entry name" value="GHMP Kinase, N-terminal domain"/>
    <property type="match status" value="1"/>
</dbReference>
<proteinExistence type="inferred from homology"/>
<comment type="function">
    <text evidence="6">Phosphorolytic 3'-5' exoribonuclease that plays an important role in tRNA 3'-end maturation. Removes nucleotide residues following the 3'-CCA terminus of tRNAs; can also add nucleotides to the ends of RNA molecules by using nucleoside diphosphates as substrates, but this may not be physiologically important. Probably plays a role in initiation of 16S rRNA degradation (leading to ribosome degradation) during starvation.</text>
</comment>
<evidence type="ECO:0000256" key="7">
    <source>
        <dbReference type="SAM" id="MobiDB-lite"/>
    </source>
</evidence>
<evidence type="ECO:0000256" key="1">
    <source>
        <dbReference type="ARBA" id="ARBA00006678"/>
    </source>
</evidence>
<sequence>MTERSSQPSVPQGVMRSPPANAVMLRIIVNPVPSKREWYPSRPRQLPARCAVAPDPPPDFRTHRMTFSRPSGRTADQLRPVRIERAFTRHAEGSVLVSFGDTHVLCTASVENRVPNFLRGKGEGWVTAEYGMLPRSTHTRSDREAARGKQGGRTLEIQRLIGRALRACVDRNALGERTITLDCDVLQADGGTRTAAITGAYVALADAVNLLLKRGEIKKHPLIGAVAAVSVGIYRGEPVLDLDYPEDSDCDTDMNVVMNDGGGFIELQGTAEGHAFRRDELNALLALAEKGMGDLFALQRAALAG</sequence>
<comment type="catalytic activity">
    <reaction evidence="6">
        <text>tRNA(n+1) + phosphate = tRNA(n) + a ribonucleoside 5'-diphosphate</text>
        <dbReference type="Rhea" id="RHEA:10628"/>
        <dbReference type="Rhea" id="RHEA-COMP:17343"/>
        <dbReference type="Rhea" id="RHEA-COMP:17344"/>
        <dbReference type="ChEBI" id="CHEBI:43474"/>
        <dbReference type="ChEBI" id="CHEBI:57930"/>
        <dbReference type="ChEBI" id="CHEBI:173114"/>
        <dbReference type="EC" id="2.7.7.56"/>
    </reaction>
</comment>
<dbReference type="InterPro" id="IPR036345">
    <property type="entry name" value="ExoRNase_PH_dom2_sf"/>
</dbReference>
<dbReference type="PANTHER" id="PTHR11953">
    <property type="entry name" value="EXOSOME COMPLEX COMPONENT"/>
    <property type="match status" value="1"/>
</dbReference>
<evidence type="ECO:0000259" key="9">
    <source>
        <dbReference type="Pfam" id="PF03725"/>
    </source>
</evidence>
<dbReference type="GO" id="GO:0000175">
    <property type="term" value="F:3'-5'-RNA exonuclease activity"/>
    <property type="evidence" value="ECO:0007669"/>
    <property type="project" value="UniProtKB-UniRule"/>
</dbReference>
<dbReference type="GO" id="GO:0000049">
    <property type="term" value="F:tRNA binding"/>
    <property type="evidence" value="ECO:0007669"/>
    <property type="project" value="UniProtKB-UniRule"/>
</dbReference>
<reference evidence="10 11" key="1">
    <citation type="journal article" date="2005" name="Nucleic Acids Res.">
        <title>The genome sequence of Xanthomonas oryzae pathovar oryzae KACC10331, the bacterial blight pathogen of rice.</title>
        <authorList>
            <person name="Lee B.M."/>
            <person name="Park Y.J."/>
            <person name="Park D.S."/>
            <person name="Kang H.W."/>
            <person name="Kim J.G."/>
            <person name="Song E.S."/>
            <person name="Park I.C."/>
            <person name="Yoon U.H."/>
            <person name="Hahn J.H."/>
            <person name="Koo B.S."/>
            <person name="Lee G.B."/>
            <person name="Kim H."/>
            <person name="Park H.S."/>
            <person name="Yoon K.O."/>
            <person name="Kim J.H."/>
            <person name="Jung C.H."/>
            <person name="Koh N.H."/>
            <person name="Seo J.S."/>
            <person name="Go S.J."/>
        </authorList>
    </citation>
    <scope>NUCLEOTIDE SEQUENCE [LARGE SCALE GENOMIC DNA]</scope>
    <source>
        <strain evidence="11">KACC10331 / KXO85</strain>
    </source>
</reference>
<feature type="region of interest" description="Disordered" evidence="7">
    <location>
        <begin position="54"/>
        <end position="74"/>
    </location>
</feature>
<dbReference type="PANTHER" id="PTHR11953:SF0">
    <property type="entry name" value="EXOSOME COMPLEX COMPONENT RRP41"/>
    <property type="match status" value="1"/>
</dbReference>
<dbReference type="InterPro" id="IPR027408">
    <property type="entry name" value="PNPase/RNase_PH_dom_sf"/>
</dbReference>
<dbReference type="EMBL" id="AE013598">
    <property type="protein sequence ID" value="AAW74397.1"/>
    <property type="molecule type" value="Genomic_DNA"/>
</dbReference>
<dbReference type="HOGENOM" id="CLU_050858_0_1_6"/>
<dbReference type="Pfam" id="PF03725">
    <property type="entry name" value="RNase_PH_C"/>
    <property type="match status" value="1"/>
</dbReference>
<feature type="domain" description="Exoribonuclease phosphorolytic" evidence="8">
    <location>
        <begin position="77"/>
        <end position="207"/>
    </location>
</feature>
<feature type="domain" description="Exoribonuclease phosphorolytic" evidence="9">
    <location>
        <begin position="225"/>
        <end position="291"/>
    </location>
</feature>
<dbReference type="PROSITE" id="PS01277">
    <property type="entry name" value="RIBONUCLEASE_PH"/>
    <property type="match status" value="1"/>
</dbReference>
<dbReference type="NCBIfam" id="TIGR01966">
    <property type="entry name" value="RNasePH"/>
    <property type="match status" value="1"/>
</dbReference>
<comment type="subunit">
    <text evidence="6">Homohexameric ring arranged as a trimer of dimers.</text>
</comment>
<dbReference type="GO" id="GO:0008033">
    <property type="term" value="P:tRNA processing"/>
    <property type="evidence" value="ECO:0007669"/>
    <property type="project" value="UniProtKB-UniRule"/>
</dbReference>
<evidence type="ECO:0000256" key="2">
    <source>
        <dbReference type="ARBA" id="ARBA00022552"/>
    </source>
</evidence>
<evidence type="ECO:0000256" key="4">
    <source>
        <dbReference type="ARBA" id="ARBA00022694"/>
    </source>
</evidence>
<dbReference type="Pfam" id="PF01138">
    <property type="entry name" value="RNase_PH"/>
    <property type="match status" value="1"/>
</dbReference>
<evidence type="ECO:0000313" key="10">
    <source>
        <dbReference type="EMBL" id="AAW74397.1"/>
    </source>
</evidence>